<proteinExistence type="predicted"/>
<sequence length="60" mass="6949">MDKVQKEILMMAKELAAKFIETRTVSLGNFVEIFPAVYRVVYDVVLADDRQDDESRRARA</sequence>
<gene>
    <name evidence="1" type="ORF">RSDT_0454</name>
</gene>
<name>A0A1J1DY06_9BACT</name>
<reference evidence="1 2" key="1">
    <citation type="journal article" date="2017" name="ISME J.">
        <title>Genome of 'Ca. Desulfovibrio trichonymphae', an H2-oxidizing bacterium in a tripartite symbiotic system within a protist cell in the termite gut.</title>
        <authorList>
            <person name="Kuwahara H."/>
            <person name="Yuki M."/>
            <person name="Izawa K."/>
            <person name="Ohkuma M."/>
            <person name="Hongoh Y."/>
        </authorList>
    </citation>
    <scope>NUCLEOTIDE SEQUENCE [LARGE SCALE GENOMIC DNA]</scope>
    <source>
        <strain evidence="1 2">Rs-N31</strain>
    </source>
</reference>
<dbReference type="RefSeq" id="WP_096399495.1">
    <property type="nucleotide sequence ID" value="NZ_AP017368.1"/>
</dbReference>
<dbReference type="AlphaFoldDB" id="A0A1J1DY06"/>
<dbReference type="KEGG" id="dtr:RSDT_0454"/>
<keyword evidence="2" id="KW-1185">Reference proteome</keyword>
<dbReference type="OrthoDB" id="9801073at2"/>
<dbReference type="EMBL" id="AP017368">
    <property type="protein sequence ID" value="BAV91966.1"/>
    <property type="molecule type" value="Genomic_DNA"/>
</dbReference>
<evidence type="ECO:0000313" key="2">
    <source>
        <dbReference type="Proteomes" id="UP000242645"/>
    </source>
</evidence>
<protein>
    <submittedName>
        <fullName evidence="1">Uncharacterized protein</fullName>
    </submittedName>
</protein>
<evidence type="ECO:0000313" key="1">
    <source>
        <dbReference type="EMBL" id="BAV91966.1"/>
    </source>
</evidence>
<dbReference type="Proteomes" id="UP000242645">
    <property type="component" value="Chromosome"/>
</dbReference>
<accession>A0A1J1DY06</accession>
<organism evidence="1 2">
    <name type="scientific">Candidatus Desulfovibrio trichonymphae</name>
    <dbReference type="NCBI Taxonomy" id="1725232"/>
    <lineage>
        <taxon>Bacteria</taxon>
        <taxon>Pseudomonadati</taxon>
        <taxon>Thermodesulfobacteriota</taxon>
        <taxon>Desulfovibrionia</taxon>
        <taxon>Desulfovibrionales</taxon>
        <taxon>Desulfovibrionaceae</taxon>
        <taxon>Desulfovibrio</taxon>
    </lineage>
</organism>